<dbReference type="RefSeq" id="XP_013403593.1">
    <property type="nucleotide sequence ID" value="XM_013548139.2"/>
</dbReference>
<keyword evidence="6 7" id="KW-0539">Nucleus</keyword>
<reference evidence="10" key="1">
    <citation type="submission" date="2025-08" db="UniProtKB">
        <authorList>
            <consortium name="RefSeq"/>
        </authorList>
    </citation>
    <scope>IDENTIFICATION</scope>
    <source>
        <tissue evidence="10">Gonads</tissue>
    </source>
</reference>
<dbReference type="PANTHER" id="PTHR12632">
    <property type="entry name" value="TRANSCRIPTION FACTOR NF-Y ALPHA-RELATED"/>
    <property type="match status" value="1"/>
</dbReference>
<dbReference type="GO" id="GO:0003700">
    <property type="term" value="F:DNA-binding transcription factor activity"/>
    <property type="evidence" value="ECO:0007669"/>
    <property type="project" value="UniProtKB-UniRule"/>
</dbReference>
<dbReference type="InterPro" id="IPR018362">
    <property type="entry name" value="CCAAT-binding_factor_CS"/>
</dbReference>
<comment type="subcellular location">
    <subcellularLocation>
        <location evidence="1 7">Nucleus</location>
    </subcellularLocation>
</comment>
<dbReference type="GO" id="GO:0003677">
    <property type="term" value="F:DNA binding"/>
    <property type="evidence" value="ECO:0007669"/>
    <property type="project" value="UniProtKB-KW"/>
</dbReference>
<keyword evidence="3 7" id="KW-0238">DNA-binding</keyword>
<protein>
    <recommendedName>
        <fullName evidence="7">Nuclear transcription factor Y subunit</fullName>
    </recommendedName>
</protein>
<dbReference type="InParanoid" id="A0A1S3J008"/>
<evidence type="ECO:0000256" key="8">
    <source>
        <dbReference type="SAM" id="MobiDB-lite"/>
    </source>
</evidence>
<feature type="compositionally biased region" description="Polar residues" evidence="8">
    <location>
        <begin position="267"/>
        <end position="277"/>
    </location>
</feature>
<dbReference type="PROSITE" id="PS00686">
    <property type="entry name" value="NFYA_HAP2_1"/>
    <property type="match status" value="1"/>
</dbReference>
<sequence>MSLAELQPVETSCVESTQRESTLCQVISSGGEGDQVVVSQFSANPDGSNVLYLNVPTSGDLSSPAVQHVFDPTSLGNVSARSLLYNTETVSKDTDGHVTVEKQVDEINTVRLEKENLPDTKGLHAPSGPGVTVAQNGQVAYLVMNSEGGTGSLQLPGGLQIMNLAPGQFTGLGQTPGVTAPMPLESADGEEPLYVNAKQYHRILKRREARAKLEALGKIPKERPKYLYESRHKHALNRKRGAGGIFTKKKPGQDKQGARIKEEKSTGSHSSDLQTSSASSYLRNLITNSIN</sequence>
<dbReference type="OrthoDB" id="1097733at2759"/>
<feature type="compositionally biased region" description="Basic and acidic residues" evidence="8">
    <location>
        <begin position="251"/>
        <end position="266"/>
    </location>
</feature>
<dbReference type="Pfam" id="PF02045">
    <property type="entry name" value="CBFB_NFYA"/>
    <property type="match status" value="1"/>
</dbReference>
<dbReference type="AlphaFoldDB" id="A0A1S3J008"/>
<evidence type="ECO:0000256" key="7">
    <source>
        <dbReference type="RuleBase" id="RU367155"/>
    </source>
</evidence>
<dbReference type="InterPro" id="IPR001289">
    <property type="entry name" value="NFYA"/>
</dbReference>
<evidence type="ECO:0000256" key="6">
    <source>
        <dbReference type="ARBA" id="ARBA00023242"/>
    </source>
</evidence>
<dbReference type="PROSITE" id="PS51152">
    <property type="entry name" value="NFYA_HAP2_2"/>
    <property type="match status" value="1"/>
</dbReference>
<evidence type="ECO:0000256" key="4">
    <source>
        <dbReference type="ARBA" id="ARBA00023159"/>
    </source>
</evidence>
<organism evidence="9 10">
    <name type="scientific">Lingula anatina</name>
    <name type="common">Brachiopod</name>
    <name type="synonym">Lingula unguis</name>
    <dbReference type="NCBI Taxonomy" id="7574"/>
    <lineage>
        <taxon>Eukaryota</taxon>
        <taxon>Metazoa</taxon>
        <taxon>Spiralia</taxon>
        <taxon>Lophotrochozoa</taxon>
        <taxon>Brachiopoda</taxon>
        <taxon>Linguliformea</taxon>
        <taxon>Lingulata</taxon>
        <taxon>Lingulida</taxon>
        <taxon>Linguloidea</taxon>
        <taxon>Lingulidae</taxon>
        <taxon>Lingula</taxon>
    </lineage>
</organism>
<feature type="region of interest" description="Disordered" evidence="8">
    <location>
        <begin position="239"/>
        <end position="277"/>
    </location>
</feature>
<dbReference type="STRING" id="7574.A0A1S3J008"/>
<dbReference type="SMART" id="SM00521">
    <property type="entry name" value="CBF"/>
    <property type="match status" value="1"/>
</dbReference>
<comment type="subunit">
    <text evidence="7">Heterotrimer.</text>
</comment>
<evidence type="ECO:0000256" key="5">
    <source>
        <dbReference type="ARBA" id="ARBA00023163"/>
    </source>
</evidence>
<dbReference type="GO" id="GO:0016602">
    <property type="term" value="C:CCAAT-binding factor complex"/>
    <property type="evidence" value="ECO:0007669"/>
    <property type="project" value="InterPro"/>
</dbReference>
<gene>
    <name evidence="10" type="primary">LOC106168884</name>
</gene>
<dbReference type="KEGG" id="lak:106168884"/>
<keyword evidence="2 7" id="KW-0805">Transcription regulation</keyword>
<comment type="function">
    <text evidence="7">Component of the sequence-specific heterotrimeric transcription factor (NF-Y) which specifically recognizes a 5'-CCAAT-3' box motif found in the promoters of its target genes.</text>
</comment>
<keyword evidence="4" id="KW-0010">Activator</keyword>
<accession>A0A1S3J008</accession>
<keyword evidence="9" id="KW-1185">Reference proteome</keyword>
<keyword evidence="5 7" id="KW-0804">Transcription</keyword>
<dbReference type="Gene3D" id="6.10.250.2430">
    <property type="match status" value="1"/>
</dbReference>
<name>A0A1S3J008_LINAN</name>
<evidence type="ECO:0000256" key="2">
    <source>
        <dbReference type="ARBA" id="ARBA00023015"/>
    </source>
</evidence>
<dbReference type="Proteomes" id="UP000085678">
    <property type="component" value="Unplaced"/>
</dbReference>
<evidence type="ECO:0000313" key="9">
    <source>
        <dbReference type="Proteomes" id="UP000085678"/>
    </source>
</evidence>
<evidence type="ECO:0000256" key="3">
    <source>
        <dbReference type="ARBA" id="ARBA00023125"/>
    </source>
</evidence>
<dbReference type="PRINTS" id="PR00616">
    <property type="entry name" value="CCAATSUBUNTB"/>
</dbReference>
<comment type="similarity">
    <text evidence="7">Belongs to the NFYA/HAP2 subunit family.</text>
</comment>
<dbReference type="GeneID" id="106168884"/>
<evidence type="ECO:0000256" key="1">
    <source>
        <dbReference type="ARBA" id="ARBA00004123"/>
    </source>
</evidence>
<evidence type="ECO:0000313" key="10">
    <source>
        <dbReference type="RefSeq" id="XP_013403593.1"/>
    </source>
</evidence>
<proteinExistence type="inferred from homology"/>